<reference evidence="1" key="1">
    <citation type="journal article" date="2021" name="New Phytol.">
        <title>Evolutionary innovations through gain and loss of genes in the ectomycorrhizal Boletales.</title>
        <authorList>
            <person name="Wu G."/>
            <person name="Miyauchi S."/>
            <person name="Morin E."/>
            <person name="Kuo A."/>
            <person name="Drula E."/>
            <person name="Varga T."/>
            <person name="Kohler A."/>
            <person name="Feng B."/>
            <person name="Cao Y."/>
            <person name="Lipzen A."/>
            <person name="Daum C."/>
            <person name="Hundley H."/>
            <person name="Pangilinan J."/>
            <person name="Johnson J."/>
            <person name="Barry K."/>
            <person name="LaButti K."/>
            <person name="Ng V."/>
            <person name="Ahrendt S."/>
            <person name="Min B."/>
            <person name="Choi I.G."/>
            <person name="Park H."/>
            <person name="Plett J.M."/>
            <person name="Magnuson J."/>
            <person name="Spatafora J.W."/>
            <person name="Nagy L.G."/>
            <person name="Henrissat B."/>
            <person name="Grigoriev I.V."/>
            <person name="Yang Z.L."/>
            <person name="Xu J."/>
            <person name="Martin F.M."/>
        </authorList>
    </citation>
    <scope>NUCLEOTIDE SEQUENCE</scope>
    <source>
        <strain evidence="1">ATCC 28755</strain>
    </source>
</reference>
<accession>A0ACB8A5D9</accession>
<keyword evidence="2" id="KW-1185">Reference proteome</keyword>
<dbReference type="Proteomes" id="UP000790377">
    <property type="component" value="Unassembled WGS sequence"/>
</dbReference>
<comment type="caution">
    <text evidence="1">The sequence shown here is derived from an EMBL/GenBank/DDBJ whole genome shotgun (WGS) entry which is preliminary data.</text>
</comment>
<proteinExistence type="predicted"/>
<sequence>MKQLFILMLLRRSCYLLGGHRLMYTSAIPCLSNRSGDIFGSRARAYVCFDCRIFQVVALPNDRKFSISISAFRRPEPRHAHLIIQLVGCVGRRCVH</sequence>
<organism evidence="1 2">
    <name type="scientific">Hygrophoropsis aurantiaca</name>
    <dbReference type="NCBI Taxonomy" id="72124"/>
    <lineage>
        <taxon>Eukaryota</taxon>
        <taxon>Fungi</taxon>
        <taxon>Dikarya</taxon>
        <taxon>Basidiomycota</taxon>
        <taxon>Agaricomycotina</taxon>
        <taxon>Agaricomycetes</taxon>
        <taxon>Agaricomycetidae</taxon>
        <taxon>Boletales</taxon>
        <taxon>Coniophorineae</taxon>
        <taxon>Hygrophoropsidaceae</taxon>
        <taxon>Hygrophoropsis</taxon>
    </lineage>
</organism>
<evidence type="ECO:0000313" key="1">
    <source>
        <dbReference type="EMBL" id="KAH7907873.1"/>
    </source>
</evidence>
<evidence type="ECO:0000313" key="2">
    <source>
        <dbReference type="Proteomes" id="UP000790377"/>
    </source>
</evidence>
<gene>
    <name evidence="1" type="ORF">BJ138DRAFT_1159018</name>
</gene>
<protein>
    <submittedName>
        <fullName evidence="1">Uncharacterized protein</fullName>
    </submittedName>
</protein>
<dbReference type="EMBL" id="MU267863">
    <property type="protein sequence ID" value="KAH7907873.1"/>
    <property type="molecule type" value="Genomic_DNA"/>
</dbReference>
<name>A0ACB8A5D9_9AGAM</name>